<dbReference type="PROSITE" id="PS50005">
    <property type="entry name" value="TPR"/>
    <property type="match status" value="2"/>
</dbReference>
<dbReference type="SUPFAM" id="SSF48452">
    <property type="entry name" value="TPR-like"/>
    <property type="match status" value="2"/>
</dbReference>
<evidence type="ECO:0000313" key="8">
    <source>
        <dbReference type="Proteomes" id="UP000593601"/>
    </source>
</evidence>
<evidence type="ECO:0000313" key="7">
    <source>
        <dbReference type="EMBL" id="QOV19748.1"/>
    </source>
</evidence>
<reference evidence="7 8" key="1">
    <citation type="submission" date="2020-10" db="EMBL/GenBank/DDBJ databases">
        <title>Blautia liquoris sp.nov., isolated from the mud in a fermentation cellar used for the production of Chinese strong-flavoured liquor.</title>
        <authorList>
            <person name="Lu L."/>
        </authorList>
    </citation>
    <scope>NUCLEOTIDE SEQUENCE [LARGE SCALE GENOMIC DNA]</scope>
    <source>
        <strain evidence="7 8">LZLJ-3</strain>
    </source>
</reference>
<keyword evidence="6" id="KW-0472">Membrane</keyword>
<sequence length="475" mass="53625">MKCMNCGAVVHDAKICPECGFDLEVQMHSLQLSVQYYNQGLDKAQIRDLSGAIELLKRSLKFNKLNIPARNLLGLVYFETGEAVSALSEWIISKNIMPDNNAATDYIQKLQSEPAKLDMINQTIKKFNIALKCCHEGNEDVAAIQLRKILYQNPKLIKGYHLLALIYLKREEYEKARRILKKAMRIDKTNATSLRFLKEVDEQTGTVTSLEPRKLFRRQKGEQAPKEQIQQDSVTVIQPPTFRETSMAATLLNIGLGLIVGGLMVWFLLIPSIKQGINRNANEKIVEYSNTMAGQKTQISDLNDQIKKSNDTVASAQQQINDANEKTTAYENLMKANSAYTDEKYDLAANALEGMNTELLSVDAKEIYDKIYASVQTTMFTQLKSAGQEAFDKEDYDMAIDKLTRAKEIKDNDYTVLNLLAHSYRNKGDTQNAIDNFQEIIDKFPKTKRANSAKSFIDKLQANTKTPDDTKSGDD</sequence>
<evidence type="ECO:0000256" key="2">
    <source>
        <dbReference type="ARBA" id="ARBA00022803"/>
    </source>
</evidence>
<keyword evidence="1" id="KW-0677">Repeat</keyword>
<feature type="compositionally biased region" description="Basic and acidic residues" evidence="5">
    <location>
        <begin position="466"/>
        <end position="475"/>
    </location>
</feature>
<dbReference type="KEGG" id="bliq:INP51_01880"/>
<keyword evidence="6" id="KW-0812">Transmembrane</keyword>
<evidence type="ECO:0000256" key="1">
    <source>
        <dbReference type="ARBA" id="ARBA00022737"/>
    </source>
</evidence>
<feature type="transmembrane region" description="Helical" evidence="6">
    <location>
        <begin position="247"/>
        <end position="269"/>
    </location>
</feature>
<feature type="repeat" description="TPR" evidence="3">
    <location>
        <begin position="157"/>
        <end position="190"/>
    </location>
</feature>
<protein>
    <submittedName>
        <fullName evidence="7">Tetratricopeptide repeat protein</fullName>
    </submittedName>
</protein>
<dbReference type="InterPro" id="IPR051012">
    <property type="entry name" value="CellSynth/LPSAsmb/PSIAsmb"/>
</dbReference>
<dbReference type="RefSeq" id="WP_193736068.1">
    <property type="nucleotide sequence ID" value="NZ_CP063304.1"/>
</dbReference>
<name>A0A7M2RHY9_9FIRM</name>
<feature type="region of interest" description="Disordered" evidence="5">
    <location>
        <begin position="455"/>
        <end position="475"/>
    </location>
</feature>
<dbReference type="SMART" id="SM00028">
    <property type="entry name" value="TPR"/>
    <property type="match status" value="5"/>
</dbReference>
<keyword evidence="4" id="KW-0175">Coiled coil</keyword>
<feature type="repeat" description="TPR" evidence="3">
    <location>
        <begin position="414"/>
        <end position="447"/>
    </location>
</feature>
<dbReference type="AlphaFoldDB" id="A0A7M2RHY9"/>
<evidence type="ECO:0000256" key="4">
    <source>
        <dbReference type="SAM" id="Coils"/>
    </source>
</evidence>
<dbReference type="Gene3D" id="1.25.40.10">
    <property type="entry name" value="Tetratricopeptide repeat domain"/>
    <property type="match status" value="3"/>
</dbReference>
<proteinExistence type="predicted"/>
<keyword evidence="8" id="KW-1185">Reference proteome</keyword>
<accession>A0A7M2RHY9</accession>
<gene>
    <name evidence="7" type="ORF">INP51_01880</name>
</gene>
<dbReference type="Pfam" id="PF13181">
    <property type="entry name" value="TPR_8"/>
    <property type="match status" value="2"/>
</dbReference>
<dbReference type="InterPro" id="IPR011990">
    <property type="entry name" value="TPR-like_helical_dom_sf"/>
</dbReference>
<dbReference type="InterPro" id="IPR019734">
    <property type="entry name" value="TPR_rpt"/>
</dbReference>
<evidence type="ECO:0000256" key="3">
    <source>
        <dbReference type="PROSITE-ProRule" id="PRU00339"/>
    </source>
</evidence>
<keyword evidence="6" id="KW-1133">Transmembrane helix</keyword>
<evidence type="ECO:0000256" key="5">
    <source>
        <dbReference type="SAM" id="MobiDB-lite"/>
    </source>
</evidence>
<dbReference type="EMBL" id="CP063304">
    <property type="protein sequence ID" value="QOV19748.1"/>
    <property type="molecule type" value="Genomic_DNA"/>
</dbReference>
<dbReference type="PANTHER" id="PTHR45586:SF1">
    <property type="entry name" value="LIPOPOLYSACCHARIDE ASSEMBLY PROTEIN B"/>
    <property type="match status" value="1"/>
</dbReference>
<dbReference type="Proteomes" id="UP000593601">
    <property type="component" value="Chromosome"/>
</dbReference>
<keyword evidence="2 3" id="KW-0802">TPR repeat</keyword>
<organism evidence="7 8">
    <name type="scientific">Blautia liquoris</name>
    <dbReference type="NCBI Taxonomy" id="2779518"/>
    <lineage>
        <taxon>Bacteria</taxon>
        <taxon>Bacillati</taxon>
        <taxon>Bacillota</taxon>
        <taxon>Clostridia</taxon>
        <taxon>Lachnospirales</taxon>
        <taxon>Lachnospiraceae</taxon>
        <taxon>Blautia</taxon>
    </lineage>
</organism>
<dbReference type="PANTHER" id="PTHR45586">
    <property type="entry name" value="TPR REPEAT-CONTAINING PROTEIN PA4667"/>
    <property type="match status" value="1"/>
</dbReference>
<feature type="coiled-coil region" evidence="4">
    <location>
        <begin position="299"/>
        <end position="333"/>
    </location>
</feature>
<evidence type="ECO:0000256" key="6">
    <source>
        <dbReference type="SAM" id="Phobius"/>
    </source>
</evidence>